<proteinExistence type="predicted"/>
<dbReference type="InterPro" id="IPR013525">
    <property type="entry name" value="ABC2_TM"/>
</dbReference>
<dbReference type="RefSeq" id="WP_189061063.1">
    <property type="nucleotide sequence ID" value="NZ_BMMK01000033.1"/>
</dbReference>
<evidence type="ECO:0000256" key="1">
    <source>
        <dbReference type="ARBA" id="ARBA00004141"/>
    </source>
</evidence>
<dbReference type="EMBL" id="BMMK01000033">
    <property type="protein sequence ID" value="GGM75033.1"/>
    <property type="molecule type" value="Genomic_DNA"/>
</dbReference>
<dbReference type="Pfam" id="PF12698">
    <property type="entry name" value="ABC2_membrane_3"/>
    <property type="match status" value="1"/>
</dbReference>
<feature type="transmembrane region" description="Helical" evidence="5">
    <location>
        <begin position="299"/>
        <end position="322"/>
    </location>
</feature>
<feature type="domain" description="ABC-2 type transporter transmembrane" evidence="6">
    <location>
        <begin position="28"/>
        <end position="376"/>
    </location>
</feature>
<protein>
    <submittedName>
        <fullName evidence="7">ABC transporter permease</fullName>
    </submittedName>
</protein>
<comment type="caution">
    <text evidence="7">The sequence shown here is derived from an EMBL/GenBank/DDBJ whole genome shotgun (WGS) entry which is preliminary data.</text>
</comment>
<evidence type="ECO:0000256" key="3">
    <source>
        <dbReference type="ARBA" id="ARBA00022989"/>
    </source>
</evidence>
<evidence type="ECO:0000313" key="8">
    <source>
        <dbReference type="Proteomes" id="UP000637578"/>
    </source>
</evidence>
<keyword evidence="3 5" id="KW-1133">Transmembrane helix</keyword>
<feature type="transmembrane region" description="Helical" evidence="5">
    <location>
        <begin position="230"/>
        <end position="260"/>
    </location>
</feature>
<dbReference type="Proteomes" id="UP000637578">
    <property type="component" value="Unassembled WGS sequence"/>
</dbReference>
<keyword evidence="2 5" id="KW-0812">Transmembrane</keyword>
<evidence type="ECO:0000256" key="2">
    <source>
        <dbReference type="ARBA" id="ARBA00022692"/>
    </source>
</evidence>
<evidence type="ECO:0000256" key="5">
    <source>
        <dbReference type="SAM" id="Phobius"/>
    </source>
</evidence>
<feature type="transmembrane region" description="Helical" evidence="5">
    <location>
        <begin position="179"/>
        <end position="201"/>
    </location>
</feature>
<dbReference type="GO" id="GO:0140359">
    <property type="term" value="F:ABC-type transporter activity"/>
    <property type="evidence" value="ECO:0007669"/>
    <property type="project" value="InterPro"/>
</dbReference>
<dbReference type="GO" id="GO:0016020">
    <property type="term" value="C:membrane"/>
    <property type="evidence" value="ECO:0007669"/>
    <property type="project" value="UniProtKB-SubCell"/>
</dbReference>
<evidence type="ECO:0000256" key="4">
    <source>
        <dbReference type="ARBA" id="ARBA00023136"/>
    </source>
</evidence>
<accession>A0A8J3CH91</accession>
<dbReference type="AlphaFoldDB" id="A0A8J3CH91"/>
<name>A0A8J3CH91_9PSEU</name>
<reference evidence="7" key="2">
    <citation type="submission" date="2020-09" db="EMBL/GenBank/DDBJ databases">
        <authorList>
            <person name="Sun Q."/>
            <person name="Zhou Y."/>
        </authorList>
    </citation>
    <scope>NUCLEOTIDE SEQUENCE</scope>
    <source>
        <strain evidence="7">CGMCC 4.5737</strain>
    </source>
</reference>
<evidence type="ECO:0000313" key="7">
    <source>
        <dbReference type="EMBL" id="GGM75033.1"/>
    </source>
</evidence>
<feature type="transmembrane region" description="Helical" evidence="5">
    <location>
        <begin position="29"/>
        <end position="50"/>
    </location>
</feature>
<comment type="subcellular location">
    <subcellularLocation>
        <location evidence="1">Membrane</location>
        <topology evidence="1">Multi-pass membrane protein</topology>
    </subcellularLocation>
</comment>
<dbReference type="PANTHER" id="PTHR43471:SF3">
    <property type="entry name" value="ABC TRANSPORTER PERMEASE PROTEIN NATB"/>
    <property type="match status" value="1"/>
</dbReference>
<feature type="transmembrane region" description="Helical" evidence="5">
    <location>
        <begin position="272"/>
        <end position="293"/>
    </location>
</feature>
<feature type="transmembrane region" description="Helical" evidence="5">
    <location>
        <begin position="356"/>
        <end position="376"/>
    </location>
</feature>
<organism evidence="7 8">
    <name type="scientific">Longimycelium tulufanense</name>
    <dbReference type="NCBI Taxonomy" id="907463"/>
    <lineage>
        <taxon>Bacteria</taxon>
        <taxon>Bacillati</taxon>
        <taxon>Actinomycetota</taxon>
        <taxon>Actinomycetes</taxon>
        <taxon>Pseudonocardiales</taxon>
        <taxon>Pseudonocardiaceae</taxon>
        <taxon>Longimycelium</taxon>
    </lineage>
</organism>
<reference evidence="7" key="1">
    <citation type="journal article" date="2014" name="Int. J. Syst. Evol. Microbiol.">
        <title>Complete genome sequence of Corynebacterium casei LMG S-19264T (=DSM 44701T), isolated from a smear-ripened cheese.</title>
        <authorList>
            <consortium name="US DOE Joint Genome Institute (JGI-PGF)"/>
            <person name="Walter F."/>
            <person name="Albersmeier A."/>
            <person name="Kalinowski J."/>
            <person name="Ruckert C."/>
        </authorList>
    </citation>
    <scope>NUCLEOTIDE SEQUENCE</scope>
    <source>
        <strain evidence="7">CGMCC 4.5737</strain>
    </source>
</reference>
<evidence type="ECO:0000259" key="6">
    <source>
        <dbReference type="Pfam" id="PF12698"/>
    </source>
</evidence>
<dbReference type="PANTHER" id="PTHR43471">
    <property type="entry name" value="ABC TRANSPORTER PERMEASE"/>
    <property type="match status" value="1"/>
</dbReference>
<keyword evidence="4 5" id="KW-0472">Membrane</keyword>
<sequence length="400" mass="42137">MTPPTPLSPARAVWLVSRRELNTRVRSKAFLFGTLALVLVIALYAGLMFFMGKSSNTSTIGFTGQATVVSEPLKNSLQAMGKDVETQSVPDVRSGERLVSEGKLDALVAGAPGALKVIVEDGLGDSLRSALDGVARQQALDAQLAEAGLDVNKVNREVAAAGVEVQTLKPVDPERGQRMMLAFAVVFLLFFSIQTVGQLVAQGVVEEKSSRVVEILLSTVRPWQLLLGKVLGVGLVGLIQLVVVGALGLVAASATGVLTIQGVAFGTLMSALGWYVLGFFLVATMLASAAALVSRQEDLSSVITPVVLTLVLAFVVGINLLTGNPQSPWVEWLSLIPPFSPIIMPGRAALGLAPAWQVAMAVVITIAALAAVLWLGSRIYRNAVLRTGARVKLRDALKAE</sequence>
<keyword evidence="8" id="KW-1185">Reference proteome</keyword>
<gene>
    <name evidence="7" type="ORF">GCM10012275_52210</name>
</gene>